<name>A0A0J8D738_CLOCY</name>
<dbReference type="Proteomes" id="UP000036756">
    <property type="component" value="Unassembled WGS sequence"/>
</dbReference>
<gene>
    <name evidence="3" type="ORF">CLCY_3c01560</name>
</gene>
<dbReference type="STRING" id="1121307.CLCY_3c01560"/>
<evidence type="ECO:0000313" key="4">
    <source>
        <dbReference type="Proteomes" id="UP000036756"/>
    </source>
</evidence>
<dbReference type="OrthoDB" id="2064324at2"/>
<comment type="caution">
    <text evidence="3">The sequence shown here is derived from an EMBL/GenBank/DDBJ whole genome shotgun (WGS) entry which is preliminary data.</text>
</comment>
<dbReference type="AlphaFoldDB" id="A0A0J8D738"/>
<feature type="domain" description="DUF4179" evidence="2">
    <location>
        <begin position="34"/>
        <end position="122"/>
    </location>
</feature>
<sequence length="355" mass="40278">MTKLDDIKVPENIDKIIDDGINMAYEEKKRVRLRRCKKVFSGVAAGIGIVFTLGITNPALARKLPIIGSVFEAIQDKVSFSGDYTKYATKVNQKIVDNGVGVTLSEVFCDGESLFVTYRIESNEPFKYRKYKYDPVGDYDITKEIADKIEGDQIIDDSTAKLSFTNKELDNSGVSGFEGRYIDENTFVGVEKYSLKNLGSIPNEFEYEIKIKGLKSIAWRGTDKDQVFKGNWNFKVPVKVDRSVVKEIKVNHVKNGIGIKKVTITPFEISIETIHDKNRRPWSYFLRVKDENGKEVALESSGWDKEGTLNTLMRQGKNPKKLVVELYREILKSNGKGGFESIGYKTLYTKEIEIK</sequence>
<dbReference type="Gene3D" id="2.60.40.1630">
    <property type="entry name" value="bacillus anthracis domain"/>
    <property type="match status" value="1"/>
</dbReference>
<keyword evidence="4" id="KW-1185">Reference proteome</keyword>
<proteinExistence type="predicted"/>
<dbReference type="Pfam" id="PF13786">
    <property type="entry name" value="DUF4179"/>
    <property type="match status" value="1"/>
</dbReference>
<accession>A0A0J8D738</accession>
<dbReference type="RefSeq" id="WP_048570532.1">
    <property type="nucleotide sequence ID" value="NZ_LFVU01000026.1"/>
</dbReference>
<keyword evidence="1" id="KW-0472">Membrane</keyword>
<evidence type="ECO:0000259" key="2">
    <source>
        <dbReference type="Pfam" id="PF13786"/>
    </source>
</evidence>
<dbReference type="EMBL" id="LFVU01000026">
    <property type="protein sequence ID" value="KMT21885.1"/>
    <property type="molecule type" value="Genomic_DNA"/>
</dbReference>
<reference evidence="3 4" key="1">
    <citation type="submission" date="2015-06" db="EMBL/GenBank/DDBJ databases">
        <title>Draft genome sequence of the purine-degrading Clostridium cylindrosporum HC-1 (DSM 605).</title>
        <authorList>
            <person name="Poehlein A."/>
            <person name="Schiel-Bengelsdorf B."/>
            <person name="Bengelsdorf F."/>
            <person name="Daniel R."/>
            <person name="Duerre P."/>
        </authorList>
    </citation>
    <scope>NUCLEOTIDE SEQUENCE [LARGE SCALE GENOMIC DNA]</scope>
    <source>
        <strain evidence="3 4">DSM 605</strain>
    </source>
</reference>
<evidence type="ECO:0000256" key="1">
    <source>
        <dbReference type="SAM" id="Phobius"/>
    </source>
</evidence>
<feature type="transmembrane region" description="Helical" evidence="1">
    <location>
        <begin position="39"/>
        <end position="60"/>
    </location>
</feature>
<evidence type="ECO:0000313" key="3">
    <source>
        <dbReference type="EMBL" id="KMT21885.1"/>
    </source>
</evidence>
<dbReference type="PATRIC" id="fig|1121307.3.peg.1509"/>
<protein>
    <recommendedName>
        <fullName evidence="2">DUF4179 domain-containing protein</fullName>
    </recommendedName>
</protein>
<dbReference type="InterPro" id="IPR025436">
    <property type="entry name" value="DUF4179"/>
</dbReference>
<keyword evidence="1" id="KW-1133">Transmembrane helix</keyword>
<keyword evidence="1" id="KW-0812">Transmembrane</keyword>
<organism evidence="3 4">
    <name type="scientific">Clostridium cylindrosporum DSM 605</name>
    <dbReference type="NCBI Taxonomy" id="1121307"/>
    <lineage>
        <taxon>Bacteria</taxon>
        <taxon>Bacillati</taxon>
        <taxon>Bacillota</taxon>
        <taxon>Clostridia</taxon>
        <taxon>Eubacteriales</taxon>
        <taxon>Clostridiaceae</taxon>
        <taxon>Clostridium</taxon>
    </lineage>
</organism>